<reference evidence="3" key="2">
    <citation type="journal article" date="2021" name="Microbiome">
        <title>Successional dynamics and alternative stable states in a saline activated sludge microbial community over 9 years.</title>
        <authorList>
            <person name="Wang Y."/>
            <person name="Ye J."/>
            <person name="Ju F."/>
            <person name="Liu L."/>
            <person name="Boyd J.A."/>
            <person name="Deng Y."/>
            <person name="Parks D.H."/>
            <person name="Jiang X."/>
            <person name="Yin X."/>
            <person name="Woodcroft B.J."/>
            <person name="Tyson G.W."/>
            <person name="Hugenholtz P."/>
            <person name="Polz M.F."/>
            <person name="Zhang T."/>
        </authorList>
    </citation>
    <scope>NUCLEOTIDE SEQUENCE</scope>
    <source>
        <strain evidence="3">HKST-UBA13</strain>
    </source>
</reference>
<accession>A0A955RGI8</accession>
<comment type="caution">
    <text evidence="3">The sequence shown here is derived from an EMBL/GenBank/DDBJ whole genome shotgun (WGS) entry which is preliminary data.</text>
</comment>
<dbReference type="EMBL" id="JAGQLJ010000074">
    <property type="protein sequence ID" value="MCA9381313.1"/>
    <property type="molecule type" value="Genomic_DNA"/>
</dbReference>
<dbReference type="Proteomes" id="UP000775877">
    <property type="component" value="Unassembled WGS sequence"/>
</dbReference>
<feature type="region of interest" description="Disordered" evidence="1">
    <location>
        <begin position="39"/>
        <end position="63"/>
    </location>
</feature>
<evidence type="ECO:0000313" key="4">
    <source>
        <dbReference type="Proteomes" id="UP000775877"/>
    </source>
</evidence>
<evidence type="ECO:0000256" key="1">
    <source>
        <dbReference type="SAM" id="MobiDB-lite"/>
    </source>
</evidence>
<feature type="transmembrane region" description="Helical" evidence="2">
    <location>
        <begin position="12"/>
        <end position="30"/>
    </location>
</feature>
<organism evidence="3 4">
    <name type="scientific">Candidatus Dojkabacteria bacterium</name>
    <dbReference type="NCBI Taxonomy" id="2099670"/>
    <lineage>
        <taxon>Bacteria</taxon>
        <taxon>Candidatus Dojkabacteria</taxon>
    </lineage>
</organism>
<keyword evidence="2" id="KW-0812">Transmembrane</keyword>
<dbReference type="AlphaFoldDB" id="A0A955RGI8"/>
<reference evidence="3" key="1">
    <citation type="submission" date="2020-04" db="EMBL/GenBank/DDBJ databases">
        <authorList>
            <person name="Zhang T."/>
        </authorList>
    </citation>
    <scope>NUCLEOTIDE SEQUENCE</scope>
    <source>
        <strain evidence="3">HKST-UBA13</strain>
    </source>
</reference>
<protein>
    <submittedName>
        <fullName evidence="3">Calcium-binding protein</fullName>
    </submittedName>
</protein>
<proteinExistence type="predicted"/>
<keyword evidence="2" id="KW-1133">Transmembrane helix</keyword>
<evidence type="ECO:0000313" key="3">
    <source>
        <dbReference type="EMBL" id="MCA9381313.1"/>
    </source>
</evidence>
<keyword evidence="2" id="KW-0472">Membrane</keyword>
<evidence type="ECO:0000256" key="2">
    <source>
        <dbReference type="SAM" id="Phobius"/>
    </source>
</evidence>
<gene>
    <name evidence="3" type="ORF">KC678_03540</name>
</gene>
<sequence length="168" mass="17870">MDLEEDKSYLPMIIGLVFVGALVIGGGVLLTKQNNETATTTDTTTNTTAQTQETTTQEPPTNTQQEVEIVYTDGTYSSTGSYLSPAGSEEVLVTVTLENDVITDVNVEPQATNPTSVFMQNNFADGIKDVIVGKNIDDVEYPGNINGSSLTGKGFIDAIELIKADALV</sequence>
<name>A0A955RGI8_9BACT</name>